<sequence length="56" mass="6728">GILRYSPPQSRTGRSRTRLQRFPRRNKMISEYIFRNTGRYRTAKQVGSRIQQLRST</sequence>
<organism evidence="4 5">
    <name type="scientific">Coprinopsis marcescibilis</name>
    <name type="common">Agaric fungus</name>
    <name type="synonym">Psathyrella marcescibilis</name>
    <dbReference type="NCBI Taxonomy" id="230819"/>
    <lineage>
        <taxon>Eukaryota</taxon>
        <taxon>Fungi</taxon>
        <taxon>Dikarya</taxon>
        <taxon>Basidiomycota</taxon>
        <taxon>Agaricomycotina</taxon>
        <taxon>Agaricomycetes</taxon>
        <taxon>Agaricomycetidae</taxon>
        <taxon>Agaricales</taxon>
        <taxon>Agaricineae</taxon>
        <taxon>Psathyrellaceae</taxon>
        <taxon>Coprinopsis</taxon>
    </lineage>
</organism>
<feature type="non-terminal residue" evidence="4">
    <location>
        <position position="1"/>
    </location>
</feature>
<evidence type="ECO:0000256" key="2">
    <source>
        <dbReference type="PROSITE-ProRule" id="PRU00505"/>
    </source>
</evidence>
<gene>
    <name evidence="4" type="ORF">FA15DRAFT_564446</name>
</gene>
<protein>
    <recommendedName>
        <fullName evidence="3">TEA domain-containing protein</fullName>
    </recommendedName>
</protein>
<dbReference type="PROSITE" id="PS51088">
    <property type="entry name" value="TEA_2"/>
    <property type="match status" value="1"/>
</dbReference>
<keyword evidence="5" id="KW-1185">Reference proteome</keyword>
<dbReference type="OrthoDB" id="10006572at2759"/>
<dbReference type="Proteomes" id="UP000307440">
    <property type="component" value="Unassembled WGS sequence"/>
</dbReference>
<dbReference type="Gene3D" id="6.10.20.40">
    <property type="entry name" value="TEA/ATTS domain"/>
    <property type="match status" value="1"/>
</dbReference>
<evidence type="ECO:0000313" key="4">
    <source>
        <dbReference type="EMBL" id="TFK24842.1"/>
    </source>
</evidence>
<accession>A0A5C3KWM0</accession>
<dbReference type="InterPro" id="IPR000818">
    <property type="entry name" value="TEA/ATTS_dom"/>
</dbReference>
<dbReference type="InterPro" id="IPR038096">
    <property type="entry name" value="TEA/ATTS_sf"/>
</dbReference>
<dbReference type="STRING" id="230819.A0A5C3KWM0"/>
<dbReference type="EMBL" id="ML210194">
    <property type="protein sequence ID" value="TFK24842.1"/>
    <property type="molecule type" value="Genomic_DNA"/>
</dbReference>
<comment type="similarity">
    <text evidence="1">Belongs to the TEC1 family.</text>
</comment>
<feature type="domain" description="TEA" evidence="3">
    <location>
        <begin position="1"/>
        <end position="56"/>
    </location>
</feature>
<feature type="DNA-binding region" description="TEA" evidence="2">
    <location>
        <begin position="1"/>
        <end position="56"/>
    </location>
</feature>
<feature type="non-terminal residue" evidence="4">
    <location>
        <position position="56"/>
    </location>
</feature>
<evidence type="ECO:0000256" key="1">
    <source>
        <dbReference type="ARBA" id="ARBA00008421"/>
    </source>
</evidence>
<reference evidence="4 5" key="1">
    <citation type="journal article" date="2019" name="Nat. Ecol. Evol.">
        <title>Megaphylogeny resolves global patterns of mushroom evolution.</title>
        <authorList>
            <person name="Varga T."/>
            <person name="Krizsan K."/>
            <person name="Foldi C."/>
            <person name="Dima B."/>
            <person name="Sanchez-Garcia M."/>
            <person name="Sanchez-Ramirez S."/>
            <person name="Szollosi G.J."/>
            <person name="Szarkandi J.G."/>
            <person name="Papp V."/>
            <person name="Albert L."/>
            <person name="Andreopoulos W."/>
            <person name="Angelini C."/>
            <person name="Antonin V."/>
            <person name="Barry K.W."/>
            <person name="Bougher N.L."/>
            <person name="Buchanan P."/>
            <person name="Buyck B."/>
            <person name="Bense V."/>
            <person name="Catcheside P."/>
            <person name="Chovatia M."/>
            <person name="Cooper J."/>
            <person name="Damon W."/>
            <person name="Desjardin D."/>
            <person name="Finy P."/>
            <person name="Geml J."/>
            <person name="Haridas S."/>
            <person name="Hughes K."/>
            <person name="Justo A."/>
            <person name="Karasinski D."/>
            <person name="Kautmanova I."/>
            <person name="Kiss B."/>
            <person name="Kocsube S."/>
            <person name="Kotiranta H."/>
            <person name="LaButti K.M."/>
            <person name="Lechner B.E."/>
            <person name="Liimatainen K."/>
            <person name="Lipzen A."/>
            <person name="Lukacs Z."/>
            <person name="Mihaltcheva S."/>
            <person name="Morgado L.N."/>
            <person name="Niskanen T."/>
            <person name="Noordeloos M.E."/>
            <person name="Ohm R.A."/>
            <person name="Ortiz-Santana B."/>
            <person name="Ovrebo C."/>
            <person name="Racz N."/>
            <person name="Riley R."/>
            <person name="Savchenko A."/>
            <person name="Shiryaev A."/>
            <person name="Soop K."/>
            <person name="Spirin V."/>
            <person name="Szebenyi C."/>
            <person name="Tomsovsky M."/>
            <person name="Tulloss R.E."/>
            <person name="Uehling J."/>
            <person name="Grigoriev I.V."/>
            <person name="Vagvolgyi C."/>
            <person name="Papp T."/>
            <person name="Martin F.M."/>
            <person name="Miettinen O."/>
            <person name="Hibbett D.S."/>
            <person name="Nagy L.G."/>
        </authorList>
    </citation>
    <scope>NUCLEOTIDE SEQUENCE [LARGE SCALE GENOMIC DNA]</scope>
    <source>
        <strain evidence="4 5">CBS 121175</strain>
    </source>
</reference>
<dbReference type="GO" id="GO:0003700">
    <property type="term" value="F:DNA-binding transcription factor activity"/>
    <property type="evidence" value="ECO:0007669"/>
    <property type="project" value="InterPro"/>
</dbReference>
<proteinExistence type="inferred from homology"/>
<dbReference type="Pfam" id="PF01285">
    <property type="entry name" value="TEA"/>
    <property type="match status" value="1"/>
</dbReference>
<evidence type="ECO:0000313" key="5">
    <source>
        <dbReference type="Proteomes" id="UP000307440"/>
    </source>
</evidence>
<name>A0A5C3KWM0_COPMA</name>
<dbReference type="AlphaFoldDB" id="A0A5C3KWM0"/>
<evidence type="ECO:0000259" key="3">
    <source>
        <dbReference type="PROSITE" id="PS51088"/>
    </source>
</evidence>